<reference evidence="2" key="1">
    <citation type="journal article" date="2019" name="Int. J. Syst. Evol. Microbiol.">
        <title>The Global Catalogue of Microorganisms (GCM) 10K type strain sequencing project: providing services to taxonomists for standard genome sequencing and annotation.</title>
        <authorList>
            <consortium name="The Broad Institute Genomics Platform"/>
            <consortium name="The Broad Institute Genome Sequencing Center for Infectious Disease"/>
            <person name="Wu L."/>
            <person name="Ma J."/>
        </authorList>
    </citation>
    <scope>NUCLEOTIDE SEQUENCE [LARGE SCALE GENOMIC DNA]</scope>
    <source>
        <strain evidence="2">JCM 4788</strain>
    </source>
</reference>
<gene>
    <name evidence="1" type="ORF">GCM10010357_34770</name>
</gene>
<protein>
    <submittedName>
        <fullName evidence="1">Uncharacterized protein</fullName>
    </submittedName>
</protein>
<evidence type="ECO:0000313" key="2">
    <source>
        <dbReference type="Proteomes" id="UP001500879"/>
    </source>
</evidence>
<dbReference type="EMBL" id="BAAABX010000041">
    <property type="protein sequence ID" value="GAA0410782.1"/>
    <property type="molecule type" value="Genomic_DNA"/>
</dbReference>
<dbReference type="Proteomes" id="UP001500879">
    <property type="component" value="Unassembled WGS sequence"/>
</dbReference>
<keyword evidence="2" id="KW-1185">Reference proteome</keyword>
<proteinExistence type="predicted"/>
<evidence type="ECO:0000313" key="1">
    <source>
        <dbReference type="EMBL" id="GAA0410782.1"/>
    </source>
</evidence>
<name>A0ABP3IMG3_9ACTN</name>
<sequence length="43" mass="4630">MTARYDERMELSQLKNSVVAAEVAGALPMASELPVPRPLESAT</sequence>
<organism evidence="1 2">
    <name type="scientific">Streptomyces luteireticuli</name>
    <dbReference type="NCBI Taxonomy" id="173858"/>
    <lineage>
        <taxon>Bacteria</taxon>
        <taxon>Bacillati</taxon>
        <taxon>Actinomycetota</taxon>
        <taxon>Actinomycetes</taxon>
        <taxon>Kitasatosporales</taxon>
        <taxon>Streptomycetaceae</taxon>
        <taxon>Streptomyces</taxon>
    </lineage>
</organism>
<accession>A0ABP3IMG3</accession>
<comment type="caution">
    <text evidence="1">The sequence shown here is derived from an EMBL/GenBank/DDBJ whole genome shotgun (WGS) entry which is preliminary data.</text>
</comment>